<keyword evidence="2" id="KW-1185">Reference proteome</keyword>
<dbReference type="RefSeq" id="WP_187243404.1">
    <property type="nucleotide sequence ID" value="NZ_BAAAOK010000009.1"/>
</dbReference>
<sequence length="182" mass="20242">MVTLRRAASVLKEAGIDFALAGGYAAYARGAAEPTHDVDFVLREEDVTGALAALTAIGMEHRKCPEDWLEKIYDDGRLVDLIYSPADRPVDIDLLSRAEPLTVSAITMPVLTATDLVIMRMLAYTETTCDFSDFLPVLRALREQVDWPRVAKETTHSPYAYALIELLRRLGVIETRRGDSDE</sequence>
<organism evidence="1 2">
    <name type="scientific">Actinomadura alba</name>
    <dbReference type="NCBI Taxonomy" id="406431"/>
    <lineage>
        <taxon>Bacteria</taxon>
        <taxon>Bacillati</taxon>
        <taxon>Actinomycetota</taxon>
        <taxon>Actinomycetes</taxon>
        <taxon>Streptosporangiales</taxon>
        <taxon>Thermomonosporaceae</taxon>
        <taxon>Actinomadura</taxon>
    </lineage>
</organism>
<dbReference type="EMBL" id="JABVEC010000008">
    <property type="protein sequence ID" value="MBC6466388.1"/>
    <property type="molecule type" value="Genomic_DNA"/>
</dbReference>
<proteinExistence type="predicted"/>
<evidence type="ECO:0000313" key="1">
    <source>
        <dbReference type="EMBL" id="MBC6466388.1"/>
    </source>
</evidence>
<dbReference type="InterPro" id="IPR039498">
    <property type="entry name" value="NTP_transf_5"/>
</dbReference>
<dbReference type="Gene3D" id="3.30.460.40">
    <property type="match status" value="1"/>
</dbReference>
<evidence type="ECO:0000313" key="2">
    <source>
        <dbReference type="Proteomes" id="UP000805614"/>
    </source>
</evidence>
<protein>
    <submittedName>
        <fullName evidence="1">Nucleotidyltransferase</fullName>
    </submittedName>
</protein>
<accession>A0ABR7LNH2</accession>
<dbReference type="SUPFAM" id="SSF81301">
    <property type="entry name" value="Nucleotidyltransferase"/>
    <property type="match status" value="1"/>
</dbReference>
<dbReference type="Proteomes" id="UP000805614">
    <property type="component" value="Unassembled WGS sequence"/>
</dbReference>
<dbReference type="Pfam" id="PF14907">
    <property type="entry name" value="NTP_transf_5"/>
    <property type="match status" value="1"/>
</dbReference>
<comment type="caution">
    <text evidence="1">The sequence shown here is derived from an EMBL/GenBank/DDBJ whole genome shotgun (WGS) entry which is preliminary data.</text>
</comment>
<name>A0ABR7LNH2_9ACTN</name>
<reference evidence="1 2" key="1">
    <citation type="submission" date="2020-06" db="EMBL/GenBank/DDBJ databases">
        <title>Actinomadura xiongansis sp. nov., isolated from soil of Baiyangdian.</title>
        <authorList>
            <person name="Zhang X."/>
        </authorList>
    </citation>
    <scope>NUCLEOTIDE SEQUENCE [LARGE SCALE GENOMIC DNA]</scope>
    <source>
        <strain evidence="1 2">HBUM206468</strain>
    </source>
</reference>
<gene>
    <name evidence="1" type="ORF">HKK74_12860</name>
</gene>
<dbReference type="InterPro" id="IPR043519">
    <property type="entry name" value="NT_sf"/>
</dbReference>